<dbReference type="OrthoDB" id="109201at2"/>
<proteinExistence type="predicted"/>
<evidence type="ECO:0000313" key="1">
    <source>
        <dbReference type="EMBL" id="SDF59632.1"/>
    </source>
</evidence>
<dbReference type="EMBL" id="LT629690">
    <property type="protein sequence ID" value="SDF59632.1"/>
    <property type="molecule type" value="Genomic_DNA"/>
</dbReference>
<dbReference type="Proteomes" id="UP000182427">
    <property type="component" value="Chromosome I"/>
</dbReference>
<dbReference type="AlphaFoldDB" id="A0A1G7MCW9"/>
<gene>
    <name evidence="1" type="ORF">SAMN05444167_2770</name>
</gene>
<keyword evidence="2" id="KW-1185">Reference proteome</keyword>
<organism evidence="1 2">
    <name type="scientific">Terriglobus roseus</name>
    <dbReference type="NCBI Taxonomy" id="392734"/>
    <lineage>
        <taxon>Bacteria</taxon>
        <taxon>Pseudomonadati</taxon>
        <taxon>Acidobacteriota</taxon>
        <taxon>Terriglobia</taxon>
        <taxon>Terriglobales</taxon>
        <taxon>Acidobacteriaceae</taxon>
        <taxon>Terriglobus</taxon>
    </lineage>
</organism>
<evidence type="ECO:0000313" key="2">
    <source>
        <dbReference type="Proteomes" id="UP000182427"/>
    </source>
</evidence>
<dbReference type="NCBIfam" id="TIGR03435">
    <property type="entry name" value="Soli_TIGR03435"/>
    <property type="match status" value="1"/>
</dbReference>
<protein>
    <submittedName>
        <fullName evidence="1">Soil-associated protein, TIGR03435 family</fullName>
    </submittedName>
</protein>
<reference evidence="1 2" key="1">
    <citation type="submission" date="2016-10" db="EMBL/GenBank/DDBJ databases">
        <authorList>
            <person name="de Groot N.N."/>
        </authorList>
    </citation>
    <scope>NUCLEOTIDE SEQUENCE [LARGE SCALE GENOMIC DNA]</scope>
    <source>
        <strain evidence="1 2">GAS232</strain>
    </source>
</reference>
<name>A0A1G7MCW9_9BACT</name>
<accession>A0A1G7MCW9</accession>
<dbReference type="InterPro" id="IPR017801">
    <property type="entry name" value="DUF3738"/>
</dbReference>
<dbReference type="Pfam" id="PF12543">
    <property type="entry name" value="DUF3738"/>
    <property type="match status" value="1"/>
</dbReference>
<sequence>MYKTAETETSESEEPEVLNRRIALSEQFRFLPETPTMLLKTLLRATVTIALFCTATTRAQQSMPPDAKPGFEVVTVKPAPPDETHQGFDLQGRHVLLKRESVLNIIIFAYSLHPKQVVDAPEWVSTEFFDIDGVPDVEGEPNLVQYQYLLQRLLTDRFGLHMHNAKRDLPDYSLRVIPGGIKFAKTAWTKDNLPHQGGHNGADGQTMTFTNSTMADFLLLGIQHIVDRPVVDETGLTGRYDFALHWLPDQIKAPEGNAAPGLFTAMREQLGLELKATKGPVDVLVVDTVQKPEAD</sequence>